<dbReference type="Gene3D" id="2.60.120.1060">
    <property type="entry name" value="NPCBM/NEW2 domain"/>
    <property type="match status" value="1"/>
</dbReference>
<dbReference type="SUPFAM" id="SSF51011">
    <property type="entry name" value="Glycosyl hydrolase domain"/>
    <property type="match status" value="1"/>
</dbReference>
<dbReference type="RefSeq" id="WP_252168615.1">
    <property type="nucleotide sequence ID" value="NZ_CP084931.1"/>
</dbReference>
<evidence type="ECO:0000256" key="6">
    <source>
        <dbReference type="SAM" id="MobiDB-lite"/>
    </source>
</evidence>
<feature type="domain" description="Glycosyl hydrolase family 98 putative carbohydrate-binding module" evidence="8">
    <location>
        <begin position="513"/>
        <end position="608"/>
    </location>
</feature>
<dbReference type="InterPro" id="IPR013222">
    <property type="entry name" value="Glyco_hyd_98_carb-bd"/>
</dbReference>
<dbReference type="EMBL" id="CP084931">
    <property type="protein sequence ID" value="USI74801.1"/>
    <property type="molecule type" value="Genomic_DNA"/>
</dbReference>
<dbReference type="SUPFAM" id="SSF49785">
    <property type="entry name" value="Galactose-binding domain-like"/>
    <property type="match status" value="1"/>
</dbReference>
<comment type="similarity">
    <text evidence="1 5">Belongs to the glycosyl hydrolase 27 family.</text>
</comment>
<evidence type="ECO:0000256" key="1">
    <source>
        <dbReference type="ARBA" id="ARBA00009743"/>
    </source>
</evidence>
<gene>
    <name evidence="10" type="ORF">LHA26_18815</name>
</gene>
<evidence type="ECO:0000256" key="4">
    <source>
        <dbReference type="ARBA" id="ARBA00023295"/>
    </source>
</evidence>
<dbReference type="InterPro" id="IPR002241">
    <property type="entry name" value="Glyco_hydro_27"/>
</dbReference>
<dbReference type="InterPro" id="IPR013785">
    <property type="entry name" value="Aldolase_TIM"/>
</dbReference>
<evidence type="ECO:0000313" key="11">
    <source>
        <dbReference type="Proteomes" id="UP001056937"/>
    </source>
</evidence>
<evidence type="ECO:0000256" key="2">
    <source>
        <dbReference type="ARBA" id="ARBA00022729"/>
    </source>
</evidence>
<dbReference type="InterPro" id="IPR038637">
    <property type="entry name" value="NPCBM_sf"/>
</dbReference>
<proteinExistence type="inferred from homology"/>
<dbReference type="Pfam" id="PF08305">
    <property type="entry name" value="NPCBM"/>
    <property type="match status" value="1"/>
</dbReference>
<protein>
    <recommendedName>
        <fullName evidence="5">Alpha-galactosidase</fullName>
        <ecNumber evidence="5">3.2.1.22</ecNumber>
    </recommendedName>
    <alternativeName>
        <fullName evidence="5">Melibiase</fullName>
    </alternativeName>
</protein>
<reference evidence="10" key="1">
    <citation type="journal article" date="2022" name="Toxins">
        <title>Genomic Analysis of Sphingopyxis sp. USTB-05 for Biodegrading Cyanobacterial Hepatotoxins.</title>
        <authorList>
            <person name="Liu C."/>
            <person name="Xu Q."/>
            <person name="Zhao Z."/>
            <person name="Zhang H."/>
            <person name="Liu X."/>
            <person name="Yin C."/>
            <person name="Liu Y."/>
            <person name="Yan H."/>
        </authorList>
    </citation>
    <scope>NUCLEOTIDE SEQUENCE</scope>
    <source>
        <strain evidence="10">NBD5</strain>
    </source>
</reference>
<evidence type="ECO:0000256" key="5">
    <source>
        <dbReference type="RuleBase" id="RU361168"/>
    </source>
</evidence>
<dbReference type="SUPFAM" id="SSF51445">
    <property type="entry name" value="(Trans)glycosidases"/>
    <property type="match status" value="1"/>
</dbReference>
<feature type="chain" id="PRO_5046682519" description="Alpha-galactosidase" evidence="7">
    <location>
        <begin position="24"/>
        <end position="610"/>
    </location>
</feature>
<evidence type="ECO:0000313" key="10">
    <source>
        <dbReference type="EMBL" id="USI74801.1"/>
    </source>
</evidence>
<dbReference type="EC" id="3.2.1.22" evidence="5"/>
<dbReference type="Pfam" id="PF17801">
    <property type="entry name" value="Melibiase_C"/>
    <property type="match status" value="1"/>
</dbReference>
<evidence type="ECO:0000256" key="3">
    <source>
        <dbReference type="ARBA" id="ARBA00022801"/>
    </source>
</evidence>
<keyword evidence="2 7" id="KW-0732">Signal</keyword>
<dbReference type="InterPro" id="IPR041233">
    <property type="entry name" value="Melibiase_C"/>
</dbReference>
<dbReference type="PANTHER" id="PTHR11452">
    <property type="entry name" value="ALPHA-GALACTOSIDASE/ALPHA-N-ACETYLGALACTOSAMINIDASE"/>
    <property type="match status" value="1"/>
</dbReference>
<dbReference type="Proteomes" id="UP001056937">
    <property type="component" value="Chromosome 2"/>
</dbReference>
<dbReference type="InterPro" id="IPR013780">
    <property type="entry name" value="Glyco_hydro_b"/>
</dbReference>
<sequence>MPIRSALLAGLALAAALAAPARAAPDPLAPTGRIDAPPAAASPTPPMGWNPWNAFRTDVDEAKIRSSAEALVRTGLAAKGYRFVNIDDGWVLRRLADGRLQIRTSMFPSAATAPAATGSFRPFVGYIHRLGLKAGLYTDIGRNTCAQRWDNNKSPNHPIGSVAEREVGSYGHAAADMRTIFADWGFDYIKIDACGVADYGADSPVVRDGSYRAFPPLIRRGDVPGSDPAEVERLYADLGAAIRRWGGPNAVYSICDWGEADAAAWAPRHGNLWRTSPDIEFSWASMLANMDSALDGALYAGPGHWNDPDMLAIGHAPFDAAHLTEARAHFTMWAIMAAPLLLGFDLRHAPPALLDLVGNAEVIAVDQDAAGNQGVPYRSGATLAVVKRLAAPGARAVALLNRSDRPALARVDWRQLGLAPGSTARVRDLWARRDRTPARDAIALRLPPHGAALLRVTGRPAPGSDAYLDAMPARVTVAADGLSRQTALPLGRFAARIGMTPDDAPLPPGPDGAAHGIGLFANSRLALRAEGGFGRFVATPLVRPGGGAVTFRIYADRRLVAERRIAPGAPAPALEAAIGGAKVVELVAAADAPGDGRPPMVGWVGARLLR</sequence>
<organism evidence="10 11">
    <name type="scientific">Sphingomonas morindae</name>
    <dbReference type="NCBI Taxonomy" id="1541170"/>
    <lineage>
        <taxon>Bacteria</taxon>
        <taxon>Pseudomonadati</taxon>
        <taxon>Pseudomonadota</taxon>
        <taxon>Alphaproteobacteria</taxon>
        <taxon>Sphingomonadales</taxon>
        <taxon>Sphingomonadaceae</taxon>
        <taxon>Sphingomonas</taxon>
    </lineage>
</organism>
<feature type="domain" description="Alpha galactosidase C-terminal" evidence="9">
    <location>
        <begin position="391"/>
        <end position="456"/>
    </location>
</feature>
<keyword evidence="11" id="KW-1185">Reference proteome</keyword>
<dbReference type="CDD" id="cd14792">
    <property type="entry name" value="GH27"/>
    <property type="match status" value="1"/>
</dbReference>
<comment type="catalytic activity">
    <reaction evidence="5">
        <text>Hydrolysis of terminal, non-reducing alpha-D-galactose residues in alpha-D-galactosides, including galactose oligosaccharides, galactomannans and galactolipids.</text>
        <dbReference type="EC" id="3.2.1.22"/>
    </reaction>
</comment>
<keyword evidence="5" id="KW-1015">Disulfide bond</keyword>
<evidence type="ECO:0000259" key="9">
    <source>
        <dbReference type="Pfam" id="PF17801"/>
    </source>
</evidence>
<name>A0ABY4XDF8_9SPHN</name>
<evidence type="ECO:0000259" key="8">
    <source>
        <dbReference type="Pfam" id="PF08305"/>
    </source>
</evidence>
<dbReference type="PANTHER" id="PTHR11452:SF33">
    <property type="entry name" value="ALPHA-GALACTOSIDASE 2"/>
    <property type="match status" value="1"/>
</dbReference>
<dbReference type="InterPro" id="IPR008979">
    <property type="entry name" value="Galactose-bd-like_sf"/>
</dbReference>
<keyword evidence="3 5" id="KW-0378">Hydrolase</keyword>
<accession>A0ABY4XDF8</accession>
<dbReference type="InterPro" id="IPR017853">
    <property type="entry name" value="GH"/>
</dbReference>
<dbReference type="Gene3D" id="3.20.20.70">
    <property type="entry name" value="Aldolase class I"/>
    <property type="match status" value="1"/>
</dbReference>
<keyword evidence="4 5" id="KW-0326">Glycosidase</keyword>
<evidence type="ECO:0000256" key="7">
    <source>
        <dbReference type="SAM" id="SignalP"/>
    </source>
</evidence>
<dbReference type="Gene3D" id="2.60.40.1180">
    <property type="entry name" value="Golgi alpha-mannosidase II"/>
    <property type="match status" value="1"/>
</dbReference>
<dbReference type="PRINTS" id="PR00740">
    <property type="entry name" value="GLHYDRLASE27"/>
</dbReference>
<feature type="compositionally biased region" description="Low complexity" evidence="6">
    <location>
        <begin position="28"/>
        <end position="42"/>
    </location>
</feature>
<dbReference type="Pfam" id="PF16499">
    <property type="entry name" value="Melibiase_2"/>
    <property type="match status" value="2"/>
</dbReference>
<feature type="signal peptide" evidence="7">
    <location>
        <begin position="1"/>
        <end position="23"/>
    </location>
</feature>
<feature type="region of interest" description="Disordered" evidence="6">
    <location>
        <begin position="28"/>
        <end position="49"/>
    </location>
</feature>